<keyword evidence="4" id="KW-1185">Reference proteome</keyword>
<dbReference type="Proteomes" id="UP001215280">
    <property type="component" value="Unassembled WGS sequence"/>
</dbReference>
<feature type="compositionally biased region" description="Pro residues" evidence="2">
    <location>
        <begin position="36"/>
        <end position="56"/>
    </location>
</feature>
<organism evidence="3 4">
    <name type="scientific">Mycena maculata</name>
    <dbReference type="NCBI Taxonomy" id="230809"/>
    <lineage>
        <taxon>Eukaryota</taxon>
        <taxon>Fungi</taxon>
        <taxon>Dikarya</taxon>
        <taxon>Basidiomycota</taxon>
        <taxon>Agaricomycotina</taxon>
        <taxon>Agaricomycetes</taxon>
        <taxon>Agaricomycetidae</taxon>
        <taxon>Agaricales</taxon>
        <taxon>Marasmiineae</taxon>
        <taxon>Mycenaceae</taxon>
        <taxon>Mycena</taxon>
    </lineage>
</organism>
<dbReference type="EMBL" id="JARJLG010000015">
    <property type="protein sequence ID" value="KAJ7774638.1"/>
    <property type="molecule type" value="Genomic_DNA"/>
</dbReference>
<evidence type="ECO:0000313" key="3">
    <source>
        <dbReference type="EMBL" id="KAJ7774638.1"/>
    </source>
</evidence>
<name>A0AAD7NTR8_9AGAR</name>
<keyword evidence="1" id="KW-0175">Coiled coil</keyword>
<sequence>MLPPISLQTKRLSINVNPYDAPSPISPLFDLLTPSPYSPAPYSPTEPPTPSSPPPVRSTHQPFAEPLTPVSSQSTHDSRPPRRMRPKSYGGALTPATLELILDFESRIAELESRHTQVSVELEETRDALNNERSARRSSHRFSTFSHARFSSISSSVHGSDSQGSDQNDADYERRVKEELQDTLKKIRAQNAMLSRTLRTREETCSSLSRSLEEERAGRKTAEEEVAKLSAANFTLLEHNKLLAGRDAALQGDISSLITKSQADEWMRGVLEAELRRCGPTNSDSVDRPPQPPPEADRSALGITLENQGSLRAELVSTRDELHIAQVRLSTAEQECSSLNQRVSALQKQLMMCLDSSSQALEVERELRADIEERAQALADENATLKTRVASLEEVFPDGHAPELQAEYRRR</sequence>
<feature type="coiled-coil region" evidence="1">
    <location>
        <begin position="315"/>
        <end position="395"/>
    </location>
</feature>
<comment type="caution">
    <text evidence="3">The sequence shown here is derived from an EMBL/GenBank/DDBJ whole genome shotgun (WGS) entry which is preliminary data.</text>
</comment>
<evidence type="ECO:0000313" key="4">
    <source>
        <dbReference type="Proteomes" id="UP001215280"/>
    </source>
</evidence>
<evidence type="ECO:0000256" key="2">
    <source>
        <dbReference type="SAM" id="MobiDB-lite"/>
    </source>
</evidence>
<feature type="region of interest" description="Disordered" evidence="2">
    <location>
        <begin position="198"/>
        <end position="219"/>
    </location>
</feature>
<feature type="region of interest" description="Disordered" evidence="2">
    <location>
        <begin position="277"/>
        <end position="297"/>
    </location>
</feature>
<reference evidence="3" key="1">
    <citation type="submission" date="2023-03" db="EMBL/GenBank/DDBJ databases">
        <title>Massive genome expansion in bonnet fungi (Mycena s.s.) driven by repeated elements and novel gene families across ecological guilds.</title>
        <authorList>
            <consortium name="Lawrence Berkeley National Laboratory"/>
            <person name="Harder C.B."/>
            <person name="Miyauchi S."/>
            <person name="Viragh M."/>
            <person name="Kuo A."/>
            <person name="Thoen E."/>
            <person name="Andreopoulos B."/>
            <person name="Lu D."/>
            <person name="Skrede I."/>
            <person name="Drula E."/>
            <person name="Henrissat B."/>
            <person name="Morin E."/>
            <person name="Kohler A."/>
            <person name="Barry K."/>
            <person name="LaButti K."/>
            <person name="Morin E."/>
            <person name="Salamov A."/>
            <person name="Lipzen A."/>
            <person name="Mereny Z."/>
            <person name="Hegedus B."/>
            <person name="Baldrian P."/>
            <person name="Stursova M."/>
            <person name="Weitz H."/>
            <person name="Taylor A."/>
            <person name="Grigoriev I.V."/>
            <person name="Nagy L.G."/>
            <person name="Martin F."/>
            <person name="Kauserud H."/>
        </authorList>
    </citation>
    <scope>NUCLEOTIDE SEQUENCE</scope>
    <source>
        <strain evidence="3">CBHHK188m</strain>
    </source>
</reference>
<feature type="region of interest" description="Disordered" evidence="2">
    <location>
        <begin position="25"/>
        <end position="91"/>
    </location>
</feature>
<proteinExistence type="predicted"/>
<protein>
    <submittedName>
        <fullName evidence="3">Uncharacterized protein</fullName>
    </submittedName>
</protein>
<evidence type="ECO:0000256" key="1">
    <source>
        <dbReference type="SAM" id="Coils"/>
    </source>
</evidence>
<accession>A0AAD7NTR8</accession>
<gene>
    <name evidence="3" type="ORF">DFH07DRAFT_106662</name>
</gene>
<dbReference type="AlphaFoldDB" id="A0AAD7NTR8"/>